<protein>
    <submittedName>
        <fullName evidence="1">Uncharacterized protein</fullName>
    </submittedName>
</protein>
<dbReference type="EMBL" id="SOIZ01000283">
    <property type="protein sequence ID" value="TET60790.1"/>
    <property type="molecule type" value="Genomic_DNA"/>
</dbReference>
<dbReference type="AlphaFoldDB" id="A0A523W190"/>
<name>A0A523W190_UNCAE</name>
<gene>
    <name evidence="1" type="ORF">E3J48_06325</name>
</gene>
<reference evidence="1 2" key="1">
    <citation type="submission" date="2019-03" db="EMBL/GenBank/DDBJ databases">
        <title>Metabolic potential of uncultured bacteria and archaea associated with petroleum seepage in deep-sea sediments.</title>
        <authorList>
            <person name="Dong X."/>
            <person name="Hubert C."/>
        </authorList>
    </citation>
    <scope>NUCLEOTIDE SEQUENCE [LARGE SCALE GENOMIC DNA]</scope>
    <source>
        <strain evidence="1">E29_bin52</strain>
    </source>
</reference>
<dbReference type="Proteomes" id="UP000319130">
    <property type="component" value="Unassembled WGS sequence"/>
</dbReference>
<feature type="non-terminal residue" evidence="1">
    <location>
        <position position="530"/>
    </location>
</feature>
<evidence type="ECO:0000313" key="1">
    <source>
        <dbReference type="EMBL" id="TET60790.1"/>
    </source>
</evidence>
<sequence>MGATIAFSLSVDLTQVKAGISPWSKAEFEGKKMDYALWVKNGGEFSVWGWKVEEGTFEDQTDILLNKAFLYFSFNDQAAKEYYHDTLMNMYNQDYDFHVSGGGGDRSLCDILESYILMREEGVFSLPEQEKLEARFMDLAYQDRKVPAGYHQAIVAGLNALTGYILKTTKTKVNYSEDVENMWNYAKNAKSFDDTWSLPENSLHYAGLVVKTMFRVAVYTDNGKIIKDHKANLKKTMEWILDVFPHNGFAPAFGKTFYHDHVEFFMDALHAGSYYLRDYDIKTAQNCKWLATKMFEYGINHPTLQAPHAPRRDYLIRSNPMWIWKYVDDSLPIDKPDIVKHGCKAVYRWMFPQEVTHGAWDGYPLEKCFDKLILRDSWDEDGFYLQIEAAPSVSKNEPFANSITNFVYGSEPFSTGHTLDSFNPVWTHRNVISPASQKVDASFEYLHDYPDYVASKTSVEGWHRHVGMIKKGYTVVYDFSSPDSTLYWHLQGTPTWHPDYVELRKGDYQLNLYYPSSGWFSSTHEDKYLH</sequence>
<organism evidence="1 2">
    <name type="scientific">Aerophobetes bacterium</name>
    <dbReference type="NCBI Taxonomy" id="2030807"/>
    <lineage>
        <taxon>Bacteria</taxon>
        <taxon>Candidatus Aerophobota</taxon>
    </lineage>
</organism>
<accession>A0A523W190</accession>
<comment type="caution">
    <text evidence="1">The sequence shown here is derived from an EMBL/GenBank/DDBJ whole genome shotgun (WGS) entry which is preliminary data.</text>
</comment>
<evidence type="ECO:0000313" key="2">
    <source>
        <dbReference type="Proteomes" id="UP000319130"/>
    </source>
</evidence>
<proteinExistence type="predicted"/>